<dbReference type="InterPro" id="IPR016135">
    <property type="entry name" value="UBQ-conjugating_enzyme/RWD"/>
</dbReference>
<feature type="compositionally biased region" description="Basic and acidic residues" evidence="8">
    <location>
        <begin position="178"/>
        <end position="190"/>
    </location>
</feature>
<organism evidence="10 11">
    <name type="scientific">Chloropicon roscoffensis</name>
    <dbReference type="NCBI Taxonomy" id="1461544"/>
    <lineage>
        <taxon>Eukaryota</taxon>
        <taxon>Viridiplantae</taxon>
        <taxon>Chlorophyta</taxon>
        <taxon>Chloropicophyceae</taxon>
        <taxon>Chloropicales</taxon>
        <taxon>Chloropicaceae</taxon>
        <taxon>Chloropicon</taxon>
    </lineage>
</organism>
<dbReference type="Pfam" id="PF00179">
    <property type="entry name" value="UQ_con"/>
    <property type="match status" value="1"/>
</dbReference>
<evidence type="ECO:0000313" key="10">
    <source>
        <dbReference type="EMBL" id="WZN60591.1"/>
    </source>
</evidence>
<evidence type="ECO:0000256" key="7">
    <source>
        <dbReference type="RuleBase" id="RU362109"/>
    </source>
</evidence>
<dbReference type="PROSITE" id="PS50127">
    <property type="entry name" value="UBC_2"/>
    <property type="match status" value="1"/>
</dbReference>
<dbReference type="AlphaFoldDB" id="A0AAX4P3L2"/>
<dbReference type="InterPro" id="IPR000608">
    <property type="entry name" value="UBC"/>
</dbReference>
<dbReference type="GO" id="GO:0005524">
    <property type="term" value="F:ATP binding"/>
    <property type="evidence" value="ECO:0007669"/>
    <property type="project" value="UniProtKB-UniRule"/>
</dbReference>
<accession>A0AAX4P3L2</accession>
<comment type="similarity">
    <text evidence="7">Belongs to the ubiquitin-conjugating enzyme family.</text>
</comment>
<dbReference type="FunFam" id="3.10.110.10:FF:000041">
    <property type="entry name" value="Ubiquitin-conjugating enzyme E2 T"/>
    <property type="match status" value="1"/>
</dbReference>
<proteinExistence type="inferred from homology"/>
<keyword evidence="11" id="KW-1185">Reference proteome</keyword>
<dbReference type="Gene3D" id="3.10.110.10">
    <property type="entry name" value="Ubiquitin Conjugating Enzyme"/>
    <property type="match status" value="1"/>
</dbReference>
<protein>
    <recommendedName>
        <fullName evidence="1">E2 ubiquitin-conjugating enzyme</fullName>
        <ecNumber evidence="1">2.3.2.23</ecNumber>
    </recommendedName>
</protein>
<dbReference type="InterPro" id="IPR023313">
    <property type="entry name" value="UBQ-conjugating_AS"/>
</dbReference>
<evidence type="ECO:0000256" key="8">
    <source>
        <dbReference type="SAM" id="MobiDB-lite"/>
    </source>
</evidence>
<sequence length="211" mass="23428">MATFLGPQALTRMHRELRMLETEPPPGVSAWPKDENKIHELEAVIQGPPDTVYEEGSFRLNVTVPSRYPFEPPSVQFVTPIYHPNIDSSGRICLDTLNMPPKGAWKPSLNIPTVLSTVRLLLEHPNPDDGLMADITREYKHNREVFDAKARESVKRNARSGSERLADEAEAPAAEAQDAERGETDDEPPKAKRKSRLGLGSGSKRRAVADA</sequence>
<feature type="domain" description="UBC core" evidence="9">
    <location>
        <begin position="8"/>
        <end position="159"/>
    </location>
</feature>
<evidence type="ECO:0000256" key="4">
    <source>
        <dbReference type="ARBA" id="ARBA00022786"/>
    </source>
</evidence>
<dbReference type="GO" id="GO:0061631">
    <property type="term" value="F:ubiquitin conjugating enzyme activity"/>
    <property type="evidence" value="ECO:0007669"/>
    <property type="project" value="UniProtKB-EC"/>
</dbReference>
<dbReference type="Proteomes" id="UP001472866">
    <property type="component" value="Chromosome 03"/>
</dbReference>
<reference evidence="10 11" key="1">
    <citation type="submission" date="2024-03" db="EMBL/GenBank/DDBJ databases">
        <title>Complete genome sequence of the green alga Chloropicon roscoffensis RCC1871.</title>
        <authorList>
            <person name="Lemieux C."/>
            <person name="Pombert J.-F."/>
            <person name="Otis C."/>
            <person name="Turmel M."/>
        </authorList>
    </citation>
    <scope>NUCLEOTIDE SEQUENCE [LARGE SCALE GENOMIC DNA]</scope>
    <source>
        <strain evidence="10 11">RCC1871</strain>
    </source>
</reference>
<evidence type="ECO:0000256" key="5">
    <source>
        <dbReference type="ARBA" id="ARBA00022840"/>
    </source>
</evidence>
<evidence type="ECO:0000256" key="2">
    <source>
        <dbReference type="ARBA" id="ARBA00022679"/>
    </source>
</evidence>
<keyword evidence="2" id="KW-0808">Transferase</keyword>
<keyword evidence="3 7" id="KW-0547">Nucleotide-binding</keyword>
<keyword evidence="4 7" id="KW-0833">Ubl conjugation pathway</keyword>
<dbReference type="PANTHER" id="PTHR24067">
    <property type="entry name" value="UBIQUITIN-CONJUGATING ENZYME E2"/>
    <property type="match status" value="1"/>
</dbReference>
<dbReference type="InterPro" id="IPR050113">
    <property type="entry name" value="Ub_conjugating_enzyme"/>
</dbReference>
<evidence type="ECO:0000313" key="11">
    <source>
        <dbReference type="Proteomes" id="UP001472866"/>
    </source>
</evidence>
<dbReference type="SMART" id="SM00212">
    <property type="entry name" value="UBCc"/>
    <property type="match status" value="1"/>
</dbReference>
<gene>
    <name evidence="10" type="ORF">HKI87_03g21250</name>
</gene>
<dbReference type="CDD" id="cd23805">
    <property type="entry name" value="UBCc_UBE2T"/>
    <property type="match status" value="1"/>
</dbReference>
<evidence type="ECO:0000256" key="1">
    <source>
        <dbReference type="ARBA" id="ARBA00012486"/>
    </source>
</evidence>
<keyword evidence="5 7" id="KW-0067">ATP-binding</keyword>
<dbReference type="SUPFAM" id="SSF54495">
    <property type="entry name" value="UBC-like"/>
    <property type="match status" value="1"/>
</dbReference>
<feature type="active site" description="Glycyl thioester intermediate" evidence="6">
    <location>
        <position position="93"/>
    </location>
</feature>
<feature type="region of interest" description="Disordered" evidence="8">
    <location>
        <begin position="150"/>
        <end position="211"/>
    </location>
</feature>
<feature type="compositionally biased region" description="Basic and acidic residues" evidence="8">
    <location>
        <begin position="150"/>
        <end position="167"/>
    </location>
</feature>
<evidence type="ECO:0000256" key="6">
    <source>
        <dbReference type="PROSITE-ProRule" id="PRU10133"/>
    </source>
</evidence>
<dbReference type="EC" id="2.3.2.23" evidence="1"/>
<name>A0AAX4P3L2_9CHLO</name>
<dbReference type="PROSITE" id="PS00183">
    <property type="entry name" value="UBC_1"/>
    <property type="match status" value="1"/>
</dbReference>
<evidence type="ECO:0000256" key="3">
    <source>
        <dbReference type="ARBA" id="ARBA00022741"/>
    </source>
</evidence>
<evidence type="ECO:0000259" key="9">
    <source>
        <dbReference type="PROSITE" id="PS50127"/>
    </source>
</evidence>
<dbReference type="EMBL" id="CP151503">
    <property type="protein sequence ID" value="WZN60591.1"/>
    <property type="molecule type" value="Genomic_DNA"/>
</dbReference>